<feature type="transmembrane region" description="Helical" evidence="6">
    <location>
        <begin position="57"/>
        <end position="75"/>
    </location>
</feature>
<name>A0ABV2K5Z0_SPOPS</name>
<reference evidence="8 9" key="1">
    <citation type="submission" date="2024-06" db="EMBL/GenBank/DDBJ databases">
        <title>Sorghum-associated microbial communities from plants grown in Nebraska, USA.</title>
        <authorList>
            <person name="Schachtman D."/>
        </authorList>
    </citation>
    <scope>NUCLEOTIDE SEQUENCE [LARGE SCALE GENOMIC DNA]</scope>
    <source>
        <strain evidence="8 9">1288</strain>
    </source>
</reference>
<feature type="transmembrane region" description="Helical" evidence="6">
    <location>
        <begin position="111"/>
        <end position="129"/>
    </location>
</feature>
<accession>A0ABV2K5Z0</accession>
<keyword evidence="3 6" id="KW-0812">Transmembrane</keyword>
<dbReference type="PANTHER" id="PTHR23523">
    <property type="match status" value="1"/>
</dbReference>
<dbReference type="Pfam" id="PF07690">
    <property type="entry name" value="MFS_1"/>
    <property type="match status" value="1"/>
</dbReference>
<dbReference type="InterPro" id="IPR052524">
    <property type="entry name" value="MFS_Cyanate_Porter"/>
</dbReference>
<dbReference type="EMBL" id="JBEPME010000001">
    <property type="protein sequence ID" value="MET3656502.1"/>
    <property type="molecule type" value="Genomic_DNA"/>
</dbReference>
<protein>
    <submittedName>
        <fullName evidence="8">CP family cyanate transporter-like MFS transporter</fullName>
    </submittedName>
</protein>
<evidence type="ECO:0000256" key="2">
    <source>
        <dbReference type="ARBA" id="ARBA00022448"/>
    </source>
</evidence>
<evidence type="ECO:0000313" key="9">
    <source>
        <dbReference type="Proteomes" id="UP001549104"/>
    </source>
</evidence>
<feature type="transmembrane region" description="Helical" evidence="6">
    <location>
        <begin position="260"/>
        <end position="281"/>
    </location>
</feature>
<feature type="transmembrane region" description="Helical" evidence="6">
    <location>
        <begin position="288"/>
        <end position="308"/>
    </location>
</feature>
<gene>
    <name evidence="8" type="ORF">ABIC55_001586</name>
</gene>
<dbReference type="SUPFAM" id="SSF103473">
    <property type="entry name" value="MFS general substrate transporter"/>
    <property type="match status" value="1"/>
</dbReference>
<evidence type="ECO:0000313" key="8">
    <source>
        <dbReference type="EMBL" id="MET3656502.1"/>
    </source>
</evidence>
<feature type="transmembrane region" description="Helical" evidence="6">
    <location>
        <begin position="376"/>
        <end position="395"/>
    </location>
</feature>
<feature type="transmembrane region" description="Helical" evidence="6">
    <location>
        <begin position="172"/>
        <end position="193"/>
    </location>
</feature>
<feature type="domain" description="Major facilitator superfamily (MFS) profile" evidence="7">
    <location>
        <begin position="20"/>
        <end position="398"/>
    </location>
</feature>
<feature type="transmembrane region" description="Helical" evidence="6">
    <location>
        <begin position="87"/>
        <end position="105"/>
    </location>
</feature>
<organism evidence="8 9">
    <name type="scientific">Sporosarcina psychrophila</name>
    <name type="common">Bacillus psychrophilus</name>
    <dbReference type="NCBI Taxonomy" id="1476"/>
    <lineage>
        <taxon>Bacteria</taxon>
        <taxon>Bacillati</taxon>
        <taxon>Bacillota</taxon>
        <taxon>Bacilli</taxon>
        <taxon>Bacillales</taxon>
        <taxon>Caryophanaceae</taxon>
        <taxon>Sporosarcina</taxon>
    </lineage>
</organism>
<evidence type="ECO:0000256" key="4">
    <source>
        <dbReference type="ARBA" id="ARBA00022989"/>
    </source>
</evidence>
<keyword evidence="5 6" id="KW-0472">Membrane</keyword>
<evidence type="ECO:0000256" key="5">
    <source>
        <dbReference type="ARBA" id="ARBA00023136"/>
    </source>
</evidence>
<dbReference type="InterPro" id="IPR036259">
    <property type="entry name" value="MFS_trans_sf"/>
</dbReference>
<evidence type="ECO:0000256" key="3">
    <source>
        <dbReference type="ARBA" id="ARBA00022692"/>
    </source>
</evidence>
<feature type="transmembrane region" description="Helical" evidence="6">
    <location>
        <begin position="221"/>
        <end position="240"/>
    </location>
</feature>
<feature type="transmembrane region" description="Helical" evidence="6">
    <location>
        <begin position="354"/>
        <end position="370"/>
    </location>
</feature>
<dbReference type="Gene3D" id="1.20.1250.20">
    <property type="entry name" value="MFS general substrate transporter like domains"/>
    <property type="match status" value="1"/>
</dbReference>
<evidence type="ECO:0000256" key="1">
    <source>
        <dbReference type="ARBA" id="ARBA00004651"/>
    </source>
</evidence>
<dbReference type="CDD" id="cd17339">
    <property type="entry name" value="MFS_NIMT_CynX_like"/>
    <property type="match status" value="1"/>
</dbReference>
<evidence type="ECO:0000259" key="7">
    <source>
        <dbReference type="PROSITE" id="PS50850"/>
    </source>
</evidence>
<dbReference type="PANTHER" id="PTHR23523:SF2">
    <property type="entry name" value="2-NITROIMIDAZOLE TRANSPORTER"/>
    <property type="match status" value="1"/>
</dbReference>
<dbReference type="PROSITE" id="PS50850">
    <property type="entry name" value="MFS"/>
    <property type="match status" value="1"/>
</dbReference>
<keyword evidence="2" id="KW-0813">Transport</keyword>
<sequence>MTNPHSMNTNKKLKFTRNTWFLLIGIIFIASTLRSPLTSVGPLISSIRDSLAISNVLAGFLTTIPLLAFALISPFAPKIARRFGMELTLFVSLILLTAGIITRSLGTTPNLLIGTFLIGLAIAFGNVLLPGLIKLNFPLHMGLITGIYSVSMNLSAAIAVGVSAPLSHNTQFGWRGALGVWALLAFIALLVWLPQLKNKKSPNSLDVHLEKAKSPSLWRSPLAWSVTFFMGFQSLIFYTTSAWMPEVLKTQGISPDSAGWMVSLLQFAQLPMTFIVPILAGKVKDQRWIVAGVALLYLLGYGGIMAGTTALVPLFMILIGIAGGAAFGLSMMFFSLRTRTPHEAADLSGMAQSFGYLLAAVGPVLFGLLHDFTSGWTVPMLIIIIASLIVLLSGLKAGKNTFVTPE</sequence>
<feature type="transmembrane region" description="Helical" evidence="6">
    <location>
        <begin position="314"/>
        <end position="334"/>
    </location>
</feature>
<proteinExistence type="predicted"/>
<keyword evidence="4 6" id="KW-1133">Transmembrane helix</keyword>
<keyword evidence="9" id="KW-1185">Reference proteome</keyword>
<dbReference type="InterPro" id="IPR020846">
    <property type="entry name" value="MFS_dom"/>
</dbReference>
<evidence type="ECO:0000256" key="6">
    <source>
        <dbReference type="SAM" id="Phobius"/>
    </source>
</evidence>
<dbReference type="Proteomes" id="UP001549104">
    <property type="component" value="Unassembled WGS sequence"/>
</dbReference>
<feature type="transmembrane region" description="Helical" evidence="6">
    <location>
        <begin position="141"/>
        <end position="166"/>
    </location>
</feature>
<dbReference type="InterPro" id="IPR011701">
    <property type="entry name" value="MFS"/>
</dbReference>
<comment type="subcellular location">
    <subcellularLocation>
        <location evidence="1">Cell membrane</location>
        <topology evidence="1">Multi-pass membrane protein</topology>
    </subcellularLocation>
</comment>
<feature type="transmembrane region" description="Helical" evidence="6">
    <location>
        <begin position="20"/>
        <end position="37"/>
    </location>
</feature>
<comment type="caution">
    <text evidence="8">The sequence shown here is derived from an EMBL/GenBank/DDBJ whole genome shotgun (WGS) entry which is preliminary data.</text>
</comment>